<name>A0A9P4SIE6_9PEZI</name>
<gene>
    <name evidence="2" type="ORF">M501DRAFT_993685</name>
</gene>
<evidence type="ECO:0000256" key="1">
    <source>
        <dbReference type="SAM" id="MobiDB-lite"/>
    </source>
</evidence>
<accession>A0A9P4SIE6</accession>
<organism evidence="2 3">
    <name type="scientific">Patellaria atrata CBS 101060</name>
    <dbReference type="NCBI Taxonomy" id="1346257"/>
    <lineage>
        <taxon>Eukaryota</taxon>
        <taxon>Fungi</taxon>
        <taxon>Dikarya</taxon>
        <taxon>Ascomycota</taxon>
        <taxon>Pezizomycotina</taxon>
        <taxon>Dothideomycetes</taxon>
        <taxon>Dothideomycetes incertae sedis</taxon>
        <taxon>Patellariales</taxon>
        <taxon>Patellariaceae</taxon>
        <taxon>Patellaria</taxon>
    </lineage>
</organism>
<proteinExistence type="predicted"/>
<dbReference type="EMBL" id="MU006089">
    <property type="protein sequence ID" value="KAF2842904.1"/>
    <property type="molecule type" value="Genomic_DNA"/>
</dbReference>
<evidence type="ECO:0000313" key="2">
    <source>
        <dbReference type="EMBL" id="KAF2842904.1"/>
    </source>
</evidence>
<comment type="caution">
    <text evidence="2">The sequence shown here is derived from an EMBL/GenBank/DDBJ whole genome shotgun (WGS) entry which is preliminary data.</text>
</comment>
<feature type="compositionally biased region" description="Low complexity" evidence="1">
    <location>
        <begin position="29"/>
        <end position="63"/>
    </location>
</feature>
<feature type="non-terminal residue" evidence="2">
    <location>
        <position position="83"/>
    </location>
</feature>
<dbReference type="Proteomes" id="UP000799429">
    <property type="component" value="Unassembled WGS sequence"/>
</dbReference>
<evidence type="ECO:0000313" key="3">
    <source>
        <dbReference type="Proteomes" id="UP000799429"/>
    </source>
</evidence>
<protein>
    <submittedName>
        <fullName evidence="2">Uncharacterized protein</fullName>
    </submittedName>
</protein>
<sequence>MFPRREHPYEVPPPPMPQRQLVEHNSPISATSTATASSHTMLPHPGHSQHLQHPQHPQGQAASGPLTPLTGAKDGKQFTYVSV</sequence>
<reference evidence="2" key="1">
    <citation type="journal article" date="2020" name="Stud. Mycol.">
        <title>101 Dothideomycetes genomes: a test case for predicting lifestyles and emergence of pathogens.</title>
        <authorList>
            <person name="Haridas S."/>
            <person name="Albert R."/>
            <person name="Binder M."/>
            <person name="Bloem J."/>
            <person name="Labutti K."/>
            <person name="Salamov A."/>
            <person name="Andreopoulos B."/>
            <person name="Baker S."/>
            <person name="Barry K."/>
            <person name="Bills G."/>
            <person name="Bluhm B."/>
            <person name="Cannon C."/>
            <person name="Castanera R."/>
            <person name="Culley D."/>
            <person name="Daum C."/>
            <person name="Ezra D."/>
            <person name="Gonzalez J."/>
            <person name="Henrissat B."/>
            <person name="Kuo A."/>
            <person name="Liang C."/>
            <person name="Lipzen A."/>
            <person name="Lutzoni F."/>
            <person name="Magnuson J."/>
            <person name="Mondo S."/>
            <person name="Nolan M."/>
            <person name="Ohm R."/>
            <person name="Pangilinan J."/>
            <person name="Park H.-J."/>
            <person name="Ramirez L."/>
            <person name="Alfaro M."/>
            <person name="Sun H."/>
            <person name="Tritt A."/>
            <person name="Yoshinaga Y."/>
            <person name="Zwiers L.-H."/>
            <person name="Turgeon B."/>
            <person name="Goodwin S."/>
            <person name="Spatafora J."/>
            <person name="Crous P."/>
            <person name="Grigoriev I."/>
        </authorList>
    </citation>
    <scope>NUCLEOTIDE SEQUENCE</scope>
    <source>
        <strain evidence="2">CBS 101060</strain>
    </source>
</reference>
<feature type="region of interest" description="Disordered" evidence="1">
    <location>
        <begin position="1"/>
        <end position="83"/>
    </location>
</feature>
<dbReference type="AlphaFoldDB" id="A0A9P4SIE6"/>
<keyword evidence="3" id="KW-1185">Reference proteome</keyword>